<keyword evidence="2" id="KW-1185">Reference proteome</keyword>
<evidence type="ECO:0000313" key="2">
    <source>
        <dbReference type="Proteomes" id="UP000299102"/>
    </source>
</evidence>
<protein>
    <submittedName>
        <fullName evidence="1">Uncharacterized protein</fullName>
    </submittedName>
</protein>
<dbReference type="AlphaFoldDB" id="A0A4C1TH76"/>
<organism evidence="1 2">
    <name type="scientific">Eumeta variegata</name>
    <name type="common">Bagworm moth</name>
    <name type="synonym">Eumeta japonica</name>
    <dbReference type="NCBI Taxonomy" id="151549"/>
    <lineage>
        <taxon>Eukaryota</taxon>
        <taxon>Metazoa</taxon>
        <taxon>Ecdysozoa</taxon>
        <taxon>Arthropoda</taxon>
        <taxon>Hexapoda</taxon>
        <taxon>Insecta</taxon>
        <taxon>Pterygota</taxon>
        <taxon>Neoptera</taxon>
        <taxon>Endopterygota</taxon>
        <taxon>Lepidoptera</taxon>
        <taxon>Glossata</taxon>
        <taxon>Ditrysia</taxon>
        <taxon>Tineoidea</taxon>
        <taxon>Psychidae</taxon>
        <taxon>Oiketicinae</taxon>
        <taxon>Eumeta</taxon>
    </lineage>
</organism>
<name>A0A4C1TH76_EUMVA</name>
<proteinExistence type="predicted"/>
<dbReference type="EMBL" id="BGZK01000057">
    <property type="protein sequence ID" value="GBP13485.1"/>
    <property type="molecule type" value="Genomic_DNA"/>
</dbReference>
<dbReference type="Proteomes" id="UP000299102">
    <property type="component" value="Unassembled WGS sequence"/>
</dbReference>
<reference evidence="1 2" key="1">
    <citation type="journal article" date="2019" name="Commun. Biol.">
        <title>The bagworm genome reveals a unique fibroin gene that provides high tensile strength.</title>
        <authorList>
            <person name="Kono N."/>
            <person name="Nakamura H."/>
            <person name="Ohtoshi R."/>
            <person name="Tomita M."/>
            <person name="Numata K."/>
            <person name="Arakawa K."/>
        </authorList>
    </citation>
    <scope>NUCLEOTIDE SEQUENCE [LARGE SCALE GENOMIC DNA]</scope>
</reference>
<sequence length="77" mass="9109">MYAYAYAHTLLYSLIWRQSRDRRVPPRVRARRADTDFYWEVFGNVESFIAATVTRKSQADGKSIGYWVVSVQEAFKR</sequence>
<evidence type="ECO:0000313" key="1">
    <source>
        <dbReference type="EMBL" id="GBP13485.1"/>
    </source>
</evidence>
<accession>A0A4C1TH76</accession>
<gene>
    <name evidence="1" type="ORF">EVAR_4231_1</name>
</gene>
<comment type="caution">
    <text evidence="1">The sequence shown here is derived from an EMBL/GenBank/DDBJ whole genome shotgun (WGS) entry which is preliminary data.</text>
</comment>